<protein>
    <submittedName>
        <fullName evidence="1">Uncharacterized protein</fullName>
    </submittedName>
</protein>
<organism evidence="1 2">
    <name type="scientific">Lasiodiplodia mahajangana</name>
    <dbReference type="NCBI Taxonomy" id="1108764"/>
    <lineage>
        <taxon>Eukaryota</taxon>
        <taxon>Fungi</taxon>
        <taxon>Dikarya</taxon>
        <taxon>Ascomycota</taxon>
        <taxon>Pezizomycotina</taxon>
        <taxon>Dothideomycetes</taxon>
        <taxon>Dothideomycetes incertae sedis</taxon>
        <taxon>Botryosphaeriales</taxon>
        <taxon>Botryosphaeriaceae</taxon>
        <taxon>Lasiodiplodia</taxon>
    </lineage>
</organism>
<name>A0ACC2JXZ6_9PEZI</name>
<sequence length="377" mass="39902">MSTTVSRSDILGPLTTVWSPPASCGDPVFSDYWDCYAAEACTAASGRVCGLFTTYTCSEIASLSGSATASSTCYSTYYTAPRDNTECWPPYSTPSSLETYTYTPNSYLSGWGFYSPGLECPEGHYSACSTTYGGSYNWQPQFPLTSGETAVGCCPSNFLCGYNSTAQTCIFTASSTSFFGKICDSSSAFYTPFAVPTENHVGGGGGGPNPGNGSDVEVTSIVLFAPMYQLNWQSSDRTAGISPQNTSTGESGSETPSSSTDLNNGSTSSQGLSTSAKAGIGVGVSIGALAALAALICFILRRRRSKLGAKQPPFTYIPPGAAPELDSHEKYELPSHHARAYTMPEHYQDRGFSQMQGGQVVITPQYEMPDRQGEALQ</sequence>
<accession>A0ACC2JXZ6</accession>
<comment type="caution">
    <text evidence="1">The sequence shown here is derived from an EMBL/GenBank/DDBJ whole genome shotgun (WGS) entry which is preliminary data.</text>
</comment>
<keyword evidence="2" id="KW-1185">Reference proteome</keyword>
<evidence type="ECO:0000313" key="2">
    <source>
        <dbReference type="Proteomes" id="UP001153332"/>
    </source>
</evidence>
<evidence type="ECO:0000313" key="1">
    <source>
        <dbReference type="EMBL" id="KAJ8132197.1"/>
    </source>
</evidence>
<reference evidence="1" key="1">
    <citation type="submission" date="2022-12" db="EMBL/GenBank/DDBJ databases">
        <title>Genome Sequence of Lasiodiplodia mahajangana.</title>
        <authorList>
            <person name="Buettner E."/>
        </authorList>
    </citation>
    <scope>NUCLEOTIDE SEQUENCE</scope>
    <source>
        <strain evidence="1">VT137</strain>
    </source>
</reference>
<dbReference type="EMBL" id="JAPUUL010000165">
    <property type="protein sequence ID" value="KAJ8132197.1"/>
    <property type="molecule type" value="Genomic_DNA"/>
</dbReference>
<gene>
    <name evidence="1" type="ORF">O1611_g1428</name>
</gene>
<proteinExistence type="predicted"/>
<dbReference type="Proteomes" id="UP001153332">
    <property type="component" value="Unassembled WGS sequence"/>
</dbReference>